<name>A0AA39J0E4_ARMTA</name>
<dbReference type="RefSeq" id="XP_060321587.1">
    <property type="nucleotide sequence ID" value="XM_060478809.1"/>
</dbReference>
<keyword evidence="3" id="KW-1185">Reference proteome</keyword>
<comment type="caution">
    <text evidence="2">The sequence shown here is derived from an EMBL/GenBank/DDBJ whole genome shotgun (WGS) entry which is preliminary data.</text>
</comment>
<evidence type="ECO:0000313" key="3">
    <source>
        <dbReference type="Proteomes" id="UP001175211"/>
    </source>
</evidence>
<gene>
    <name evidence="2" type="ORF">EV420DRAFT_1654359</name>
</gene>
<evidence type="ECO:0000313" key="2">
    <source>
        <dbReference type="EMBL" id="KAK0433837.1"/>
    </source>
</evidence>
<feature type="compositionally biased region" description="Low complexity" evidence="1">
    <location>
        <begin position="464"/>
        <end position="485"/>
    </location>
</feature>
<feature type="compositionally biased region" description="Polar residues" evidence="1">
    <location>
        <begin position="506"/>
        <end position="515"/>
    </location>
</feature>
<dbReference type="GeneID" id="85362357"/>
<accession>A0AA39J0E4</accession>
<reference evidence="2" key="1">
    <citation type="submission" date="2023-06" db="EMBL/GenBank/DDBJ databases">
        <authorList>
            <consortium name="Lawrence Berkeley National Laboratory"/>
            <person name="Ahrendt S."/>
            <person name="Sahu N."/>
            <person name="Indic B."/>
            <person name="Wong-Bajracharya J."/>
            <person name="Merenyi Z."/>
            <person name="Ke H.-M."/>
            <person name="Monk M."/>
            <person name="Kocsube S."/>
            <person name="Drula E."/>
            <person name="Lipzen A."/>
            <person name="Balint B."/>
            <person name="Henrissat B."/>
            <person name="Andreopoulos B."/>
            <person name="Martin F.M."/>
            <person name="Harder C.B."/>
            <person name="Rigling D."/>
            <person name="Ford K.L."/>
            <person name="Foster G.D."/>
            <person name="Pangilinan J."/>
            <person name="Papanicolaou A."/>
            <person name="Barry K."/>
            <person name="LaButti K."/>
            <person name="Viragh M."/>
            <person name="Koriabine M."/>
            <person name="Yan M."/>
            <person name="Riley R."/>
            <person name="Champramary S."/>
            <person name="Plett K.L."/>
            <person name="Tsai I.J."/>
            <person name="Slot J."/>
            <person name="Sipos G."/>
            <person name="Plett J."/>
            <person name="Nagy L.G."/>
            <person name="Grigoriev I.V."/>
        </authorList>
    </citation>
    <scope>NUCLEOTIDE SEQUENCE</scope>
    <source>
        <strain evidence="2">CCBAS 213</strain>
    </source>
</reference>
<dbReference type="Proteomes" id="UP001175211">
    <property type="component" value="Unassembled WGS sequence"/>
</dbReference>
<proteinExistence type="predicted"/>
<sequence length="515" mass="55586">MDNSVDLDPHLLITGGDCQQLLVSANSKDEEIGEASLIAVGDVLPTRFWADKLGGWKKDFGAMKNAKFSLLLGEPQDAEFRKDWANTVGRINGATSQVATSTSACSCIQTENHSTQIRFGAPVFEALDPTNSVLNEVIQTWPVEAEDQMGLDQLKQTHHVNCLKVFDTDDSSVPPHKVSALLKGALVEVHFSMRHWSIHHNNQPAQHAFCCTMHQICVLKRAPPPLSSPYKGRSRPYHPLPAKKGSILNSGSLLPPAEIQSIEREPRGVSASANIENLQVSHSELTDIHSSTQLALGLADRAARASPITPALVRSSTNRSVFPSFPIPGSEGAVRLGILQQLTGPSTAYASLLGPTGPMSVINDGIENLPSVHISTPQVSFLDLDQNIPVSAKPMHGMEAAAMHPVHPPIYELDEGHCDLENSRERQPDAPTDANFIGHESNGGIGDPGPFQQVLYEHERDADSSQTQVSSTSSPQPQVSTSSSSKGRQSNTKAKRKNNEGDATECSLQPRVSYS</sequence>
<feature type="region of interest" description="Disordered" evidence="1">
    <location>
        <begin position="421"/>
        <end position="515"/>
    </location>
</feature>
<dbReference type="EMBL" id="JAUEPS010000207">
    <property type="protein sequence ID" value="KAK0433837.1"/>
    <property type="molecule type" value="Genomic_DNA"/>
</dbReference>
<dbReference type="AlphaFoldDB" id="A0AA39J0E4"/>
<protein>
    <submittedName>
        <fullName evidence="2">Uncharacterized protein</fullName>
    </submittedName>
</protein>
<evidence type="ECO:0000256" key="1">
    <source>
        <dbReference type="SAM" id="MobiDB-lite"/>
    </source>
</evidence>
<organism evidence="2 3">
    <name type="scientific">Armillaria tabescens</name>
    <name type="common">Ringless honey mushroom</name>
    <name type="synonym">Agaricus tabescens</name>
    <dbReference type="NCBI Taxonomy" id="1929756"/>
    <lineage>
        <taxon>Eukaryota</taxon>
        <taxon>Fungi</taxon>
        <taxon>Dikarya</taxon>
        <taxon>Basidiomycota</taxon>
        <taxon>Agaricomycotina</taxon>
        <taxon>Agaricomycetes</taxon>
        <taxon>Agaricomycetidae</taxon>
        <taxon>Agaricales</taxon>
        <taxon>Marasmiineae</taxon>
        <taxon>Physalacriaceae</taxon>
        <taxon>Desarmillaria</taxon>
    </lineage>
</organism>